<organism evidence="1 2">
    <name type="scientific">Pontibacter rugosus</name>
    <dbReference type="NCBI Taxonomy" id="1745966"/>
    <lineage>
        <taxon>Bacteria</taxon>
        <taxon>Pseudomonadati</taxon>
        <taxon>Bacteroidota</taxon>
        <taxon>Cytophagia</taxon>
        <taxon>Cytophagales</taxon>
        <taxon>Hymenobacteraceae</taxon>
        <taxon>Pontibacter</taxon>
    </lineage>
</organism>
<reference evidence="2" key="1">
    <citation type="journal article" date="2019" name="Int. J. Syst. Evol. Microbiol.">
        <title>The Global Catalogue of Microorganisms (GCM) 10K type strain sequencing project: providing services to taxonomists for standard genome sequencing and annotation.</title>
        <authorList>
            <consortium name="The Broad Institute Genomics Platform"/>
            <consortium name="The Broad Institute Genome Sequencing Center for Infectious Disease"/>
            <person name="Wu L."/>
            <person name="Ma J."/>
        </authorList>
    </citation>
    <scope>NUCLEOTIDE SEQUENCE [LARGE SCALE GENOMIC DNA]</scope>
    <source>
        <strain evidence="2">JCM 31319</strain>
    </source>
</reference>
<dbReference type="PROSITE" id="PS51257">
    <property type="entry name" value="PROKAR_LIPOPROTEIN"/>
    <property type="match status" value="1"/>
</dbReference>
<proteinExistence type="predicted"/>
<protein>
    <submittedName>
        <fullName evidence="1">DUF6624 domain-containing protein</fullName>
    </submittedName>
</protein>
<sequence length="220" mass="24694">MRFLVPVMLLLALAGCQQNVDSNAGSSAQEEQPDYALLQKELEALYDADQHVRDVNWDSINADPTVQMAFIEKMRQVDSTNQSKILPILEKYGWLPKSKVGEKAASGIFYVVQHSGKKALEKYLPQMEELAKEGEASGTDAAMMRDRLLKFQGKKQLYGTQVVNYIREDGRAAVWPVEDVADVNKRRAEAGFELTVEENAEKLGATFDPDEELPKKHVSF</sequence>
<dbReference type="Pfam" id="PF20329">
    <property type="entry name" value="DUF6624"/>
    <property type="match status" value="1"/>
</dbReference>
<keyword evidence="2" id="KW-1185">Reference proteome</keyword>
<accession>A0ABW3SRE9</accession>
<dbReference type="EMBL" id="JBHTLD010000073">
    <property type="protein sequence ID" value="MFD1186506.1"/>
    <property type="molecule type" value="Genomic_DNA"/>
</dbReference>
<comment type="caution">
    <text evidence="1">The sequence shown here is derived from an EMBL/GenBank/DDBJ whole genome shotgun (WGS) entry which is preliminary data.</text>
</comment>
<dbReference type="InterPro" id="IPR046732">
    <property type="entry name" value="DUF6624"/>
</dbReference>
<dbReference type="RefSeq" id="WP_377526540.1">
    <property type="nucleotide sequence ID" value="NZ_JBHTLD010000073.1"/>
</dbReference>
<evidence type="ECO:0000313" key="1">
    <source>
        <dbReference type="EMBL" id="MFD1186506.1"/>
    </source>
</evidence>
<dbReference type="Proteomes" id="UP001597094">
    <property type="component" value="Unassembled WGS sequence"/>
</dbReference>
<name>A0ABW3SRE9_9BACT</name>
<evidence type="ECO:0000313" key="2">
    <source>
        <dbReference type="Proteomes" id="UP001597094"/>
    </source>
</evidence>
<gene>
    <name evidence="1" type="ORF">ACFQ2O_09835</name>
</gene>